<dbReference type="AlphaFoldDB" id="A0A284S4P7"/>
<organism evidence="1 2">
    <name type="scientific">Armillaria ostoyae</name>
    <name type="common">Armillaria root rot fungus</name>
    <dbReference type="NCBI Taxonomy" id="47428"/>
    <lineage>
        <taxon>Eukaryota</taxon>
        <taxon>Fungi</taxon>
        <taxon>Dikarya</taxon>
        <taxon>Basidiomycota</taxon>
        <taxon>Agaricomycotina</taxon>
        <taxon>Agaricomycetes</taxon>
        <taxon>Agaricomycetidae</taxon>
        <taxon>Agaricales</taxon>
        <taxon>Marasmiineae</taxon>
        <taxon>Physalacriaceae</taxon>
        <taxon>Armillaria</taxon>
    </lineage>
</organism>
<protein>
    <submittedName>
        <fullName evidence="1">Uncharacterized protein</fullName>
    </submittedName>
</protein>
<evidence type="ECO:0000313" key="2">
    <source>
        <dbReference type="Proteomes" id="UP000219338"/>
    </source>
</evidence>
<name>A0A284S4P7_ARMOS</name>
<sequence>MPANLDILPRSFNSDSWIDRPLDMSLCPDPCLLHQGLQLLCCTEFGTLLLTVVVAASVFVLMSAENSDALLLESIYSIFSSKKFGLGTARYYDTLFGPRFFMTPSMFLLRSHHHSA</sequence>
<evidence type="ECO:0000313" key="1">
    <source>
        <dbReference type="EMBL" id="SJL15967.1"/>
    </source>
</evidence>
<reference evidence="2" key="1">
    <citation type="journal article" date="2017" name="Nat. Ecol. Evol.">
        <title>Genome expansion and lineage-specific genetic innovations in the forest pathogenic fungi Armillaria.</title>
        <authorList>
            <person name="Sipos G."/>
            <person name="Prasanna A.N."/>
            <person name="Walter M.C."/>
            <person name="O'Connor E."/>
            <person name="Balint B."/>
            <person name="Krizsan K."/>
            <person name="Kiss B."/>
            <person name="Hess J."/>
            <person name="Varga T."/>
            <person name="Slot J."/>
            <person name="Riley R."/>
            <person name="Boka B."/>
            <person name="Rigling D."/>
            <person name="Barry K."/>
            <person name="Lee J."/>
            <person name="Mihaltcheva S."/>
            <person name="LaButti K."/>
            <person name="Lipzen A."/>
            <person name="Waldron R."/>
            <person name="Moloney N.M."/>
            <person name="Sperisen C."/>
            <person name="Kredics L."/>
            <person name="Vagvoelgyi C."/>
            <person name="Patrignani A."/>
            <person name="Fitzpatrick D."/>
            <person name="Nagy I."/>
            <person name="Doyle S."/>
            <person name="Anderson J.B."/>
            <person name="Grigoriev I.V."/>
            <person name="Gueldener U."/>
            <person name="Muensterkoetter M."/>
            <person name="Nagy L.G."/>
        </authorList>
    </citation>
    <scope>NUCLEOTIDE SEQUENCE [LARGE SCALE GENOMIC DNA]</scope>
    <source>
        <strain evidence="2">C18/9</strain>
    </source>
</reference>
<dbReference type="Proteomes" id="UP000219338">
    <property type="component" value="Unassembled WGS sequence"/>
</dbReference>
<proteinExistence type="predicted"/>
<accession>A0A284S4P7</accession>
<gene>
    <name evidence="1" type="ORF">ARMOST_19479</name>
</gene>
<keyword evidence="2" id="KW-1185">Reference proteome</keyword>
<dbReference type="EMBL" id="FUEG01000032">
    <property type="protein sequence ID" value="SJL15967.1"/>
    <property type="molecule type" value="Genomic_DNA"/>
</dbReference>